<dbReference type="InterPro" id="IPR000648">
    <property type="entry name" value="Oxysterol-bd"/>
</dbReference>
<comment type="similarity">
    <text evidence="2">Belongs to the OSBP family.</text>
</comment>
<evidence type="ECO:0000256" key="2">
    <source>
        <dbReference type="ARBA" id="ARBA00008842"/>
    </source>
</evidence>
<evidence type="ECO:0000313" key="9">
    <source>
        <dbReference type="EMBL" id="CAK7347039.1"/>
    </source>
</evidence>
<keyword evidence="10" id="KW-1185">Reference proteome</keyword>
<dbReference type="InterPro" id="IPR001849">
    <property type="entry name" value="PH_domain"/>
</dbReference>
<feature type="compositionally biased region" description="Low complexity" evidence="7">
    <location>
        <begin position="19"/>
        <end position="34"/>
    </location>
</feature>
<keyword evidence="5" id="KW-0445">Lipid transport</keyword>
<dbReference type="PANTHER" id="PTHR10972">
    <property type="entry name" value="OXYSTEROL-BINDING PROTEIN-RELATED"/>
    <property type="match status" value="1"/>
</dbReference>
<dbReference type="InterPro" id="IPR037239">
    <property type="entry name" value="OSBP_sf"/>
</dbReference>
<dbReference type="GO" id="GO:0016020">
    <property type="term" value="C:membrane"/>
    <property type="evidence" value="ECO:0007669"/>
    <property type="project" value="TreeGrafter"/>
</dbReference>
<evidence type="ECO:0000256" key="4">
    <source>
        <dbReference type="ARBA" id="ARBA00023054"/>
    </source>
</evidence>
<comment type="function">
    <text evidence="1">May be involved in the transport of sterols.</text>
</comment>
<dbReference type="PANTHER" id="PTHR10972:SF96">
    <property type="entry name" value="OXYSTEROL-BINDING PROTEIN-RELATED PROTEIN 1A-RELATED"/>
    <property type="match status" value="1"/>
</dbReference>
<organism evidence="9 10">
    <name type="scientific">Dovyalis caffra</name>
    <dbReference type="NCBI Taxonomy" id="77055"/>
    <lineage>
        <taxon>Eukaryota</taxon>
        <taxon>Viridiplantae</taxon>
        <taxon>Streptophyta</taxon>
        <taxon>Embryophyta</taxon>
        <taxon>Tracheophyta</taxon>
        <taxon>Spermatophyta</taxon>
        <taxon>Magnoliopsida</taxon>
        <taxon>eudicotyledons</taxon>
        <taxon>Gunneridae</taxon>
        <taxon>Pentapetalae</taxon>
        <taxon>rosids</taxon>
        <taxon>fabids</taxon>
        <taxon>Malpighiales</taxon>
        <taxon>Salicaceae</taxon>
        <taxon>Flacourtieae</taxon>
        <taxon>Dovyalis</taxon>
    </lineage>
</organism>
<evidence type="ECO:0000256" key="6">
    <source>
        <dbReference type="ARBA" id="ARBA00023121"/>
    </source>
</evidence>
<dbReference type="SMART" id="SM00233">
    <property type="entry name" value="PH"/>
    <property type="match status" value="1"/>
</dbReference>
<evidence type="ECO:0000256" key="7">
    <source>
        <dbReference type="SAM" id="MobiDB-lite"/>
    </source>
</evidence>
<reference evidence="9 10" key="1">
    <citation type="submission" date="2024-01" db="EMBL/GenBank/DDBJ databases">
        <authorList>
            <person name="Waweru B."/>
        </authorList>
    </citation>
    <scope>NUCLEOTIDE SEQUENCE [LARGE SCALE GENOMIC DNA]</scope>
</reference>
<dbReference type="Pfam" id="PF01237">
    <property type="entry name" value="Oxysterol_BP"/>
    <property type="match status" value="1"/>
</dbReference>
<gene>
    <name evidence="9" type="ORF">DCAF_LOCUS19719</name>
</gene>
<evidence type="ECO:0000256" key="3">
    <source>
        <dbReference type="ARBA" id="ARBA00022448"/>
    </source>
</evidence>
<dbReference type="EMBL" id="CAWUPB010001173">
    <property type="protein sequence ID" value="CAK7347039.1"/>
    <property type="molecule type" value="Genomic_DNA"/>
</dbReference>
<dbReference type="PROSITE" id="PS50003">
    <property type="entry name" value="PH_DOMAIN"/>
    <property type="match status" value="1"/>
</dbReference>
<comment type="caution">
    <text evidence="9">The sequence shown here is derived from an EMBL/GenBank/DDBJ whole genome shotgun (WGS) entry which is preliminary data.</text>
</comment>
<protein>
    <recommendedName>
        <fullName evidence="8">PH domain-containing protein</fullName>
    </recommendedName>
</protein>
<feature type="domain" description="PH" evidence="8">
    <location>
        <begin position="84"/>
        <end position="211"/>
    </location>
</feature>
<dbReference type="GO" id="GO:0032934">
    <property type="term" value="F:sterol binding"/>
    <property type="evidence" value="ECO:0007669"/>
    <property type="project" value="TreeGrafter"/>
</dbReference>
<dbReference type="Gene3D" id="3.30.70.3490">
    <property type="match status" value="1"/>
</dbReference>
<dbReference type="Proteomes" id="UP001314170">
    <property type="component" value="Unassembled WGS sequence"/>
</dbReference>
<keyword evidence="3" id="KW-0813">Transport</keyword>
<dbReference type="Gene3D" id="2.30.29.30">
    <property type="entry name" value="Pleckstrin-homology domain (PH domain)/Phosphotyrosine-binding domain (PTB)"/>
    <property type="match status" value="1"/>
</dbReference>
<accession>A0AAV1S6D9</accession>
<keyword evidence="6" id="KW-0446">Lipid-binding</keyword>
<feature type="compositionally biased region" description="Polar residues" evidence="7">
    <location>
        <begin position="386"/>
        <end position="398"/>
    </location>
</feature>
<dbReference type="AlphaFoldDB" id="A0AAV1S6D9"/>
<dbReference type="FunFam" id="3.30.70.3490:FF:000013">
    <property type="entry name" value="Oxysterol-binding protein-related protein 2A"/>
    <property type="match status" value="1"/>
</dbReference>
<dbReference type="Pfam" id="PF15413">
    <property type="entry name" value="PH_11"/>
    <property type="match status" value="1"/>
</dbReference>
<feature type="compositionally biased region" description="Polar residues" evidence="7">
    <location>
        <begin position="35"/>
        <end position="53"/>
    </location>
</feature>
<evidence type="ECO:0000256" key="5">
    <source>
        <dbReference type="ARBA" id="ARBA00023055"/>
    </source>
</evidence>
<name>A0AAV1S6D9_9ROSI</name>
<evidence type="ECO:0000256" key="1">
    <source>
        <dbReference type="ARBA" id="ARBA00003361"/>
    </source>
</evidence>
<keyword evidence="4" id="KW-0175">Coiled coil</keyword>
<evidence type="ECO:0000259" key="8">
    <source>
        <dbReference type="PROSITE" id="PS50003"/>
    </source>
</evidence>
<dbReference type="SUPFAM" id="SSF144000">
    <property type="entry name" value="Oxysterol-binding protein-like"/>
    <property type="match status" value="1"/>
</dbReference>
<sequence>MAITARSDPNPGSTTVQPHNHNQNHNNTSHFSNQPPHNHSTANNCSSNNGTDCNKSDRMSHQRVSSAREQPLIQVDVKINDIVGNGISGILFKWVNYGKGWRPRWFVLQDGVLSYYKIHGPDKIVVNRETEKGSKVIGEVSMRRISRPKNGNSQNRRKPVGEIHLKVSSIRESRSDDKRFSIFTGTKRLHLRAETREDRLAWMEALQAVKDMFPRMSNSELMAPLDNVAVSTEKLRQRLQEEGVREEVIREGEQIMRTEFAALQNQIVLLKQKQWLLIDTLRQLEVIVSVQTVLVIVSFLLVVLEVRDAILMMRLVSPSAMTTSPNVDSLDELSSFHAFFVLQTWYCKTDSVEAGECWKQTDLGFPVVELTEKVDLENTVVDESQRQLNDQGTSSSLLRQDKFSEASVSESDEDNERVDAAEEETDDDENTFFDTRDFLSSGSFKSNESDFRTSSFSSDDEGFFALESEDGIDPSIRSVGSNHPYIKRRKKLPDPIEKEKGVSLWSMIKDNIGKDLTKVCLPVYFNEPLSSLQKCFEDLEYSYLLDRAYEWGKQGNSLMRILNVAAFAVSGYASTEGRICKPFNPLLGETYEADYPDKGLRFFSEKVSHHPMIVACHCEGTGWKFWGDSNLKSKFWGRSIQLDPIGVLTLEFDDGEVFQWSKVTTSIYNLILGKLYCDHYGTMRIEGNLEYSCKLKFKEQSIIDRNPHQVQGIVQDRHGKTVATLFGKWDESMYYMNGDFSGKGKGFESMKEAQMLWKRSKPPRFPTRYNLTRFAITLNELTPGLEEKLPPTDSRLRPDQRYLENGEFDMANSEKLRLEQRQRQARNMQERGWKPRWFAKDKGSDSYRYVGGYWEARDKGDWDSCPDIFGQIPIDQLFD</sequence>
<evidence type="ECO:0000313" key="10">
    <source>
        <dbReference type="Proteomes" id="UP001314170"/>
    </source>
</evidence>
<feature type="region of interest" description="Disordered" evidence="7">
    <location>
        <begin position="1"/>
        <end position="68"/>
    </location>
</feature>
<proteinExistence type="inferred from homology"/>
<dbReference type="FunFam" id="2.40.160.120:FF:000006">
    <property type="entry name" value="oxysterol-binding protein-related protein 1D isoform X1"/>
    <property type="match status" value="1"/>
</dbReference>
<dbReference type="SUPFAM" id="SSF50729">
    <property type="entry name" value="PH domain-like"/>
    <property type="match status" value="1"/>
</dbReference>
<feature type="compositionally biased region" description="Acidic residues" evidence="7">
    <location>
        <begin position="410"/>
        <end position="431"/>
    </location>
</feature>
<dbReference type="GO" id="GO:0006869">
    <property type="term" value="P:lipid transport"/>
    <property type="evidence" value="ECO:0007669"/>
    <property type="project" value="UniProtKB-KW"/>
</dbReference>
<dbReference type="CDD" id="cd13294">
    <property type="entry name" value="PH_ORP_plant"/>
    <property type="match status" value="1"/>
</dbReference>
<feature type="region of interest" description="Disordered" evidence="7">
    <location>
        <begin position="384"/>
        <end position="434"/>
    </location>
</feature>
<dbReference type="Gene3D" id="2.40.160.120">
    <property type="match status" value="1"/>
</dbReference>
<dbReference type="GO" id="GO:0005829">
    <property type="term" value="C:cytosol"/>
    <property type="evidence" value="ECO:0007669"/>
    <property type="project" value="TreeGrafter"/>
</dbReference>
<dbReference type="InterPro" id="IPR011993">
    <property type="entry name" value="PH-like_dom_sf"/>
</dbReference>